<gene>
    <name evidence="1" type="ORF">DDW05_02045</name>
</gene>
<proteinExistence type="predicted"/>
<protein>
    <submittedName>
        <fullName evidence="1">Uncharacterized protein</fullName>
    </submittedName>
</protein>
<feature type="non-terminal residue" evidence="1">
    <location>
        <position position="69"/>
    </location>
</feature>
<comment type="caution">
    <text evidence="1">The sequence shown here is derived from an EMBL/GenBank/DDBJ whole genome shotgun (WGS) entry which is preliminary data.</text>
</comment>
<organism evidence="1 2">
    <name type="scientific">Nanobsidianus stetteri</name>
    <dbReference type="NCBI Taxonomy" id="1294122"/>
    <lineage>
        <taxon>Archaea</taxon>
        <taxon>Nanobdellota</taxon>
        <taxon>Candidatus Nanoarchaeia</taxon>
        <taxon>Nanoarchaeales</taxon>
        <taxon>Nanopusillaceae</taxon>
        <taxon>Candidatus Nanobsidianus</taxon>
    </lineage>
</organism>
<sequence length="69" mass="8315">MDILNDYNKLLCKIIRNNHRGIVVLSGKDYFDILSNLLKIYYEKIGNFKDKIKILYISEDFNGDYLYRF</sequence>
<dbReference type="AlphaFoldDB" id="A0A2T9WT23"/>
<dbReference type="Proteomes" id="UP000245908">
    <property type="component" value="Unassembled WGS sequence"/>
</dbReference>
<evidence type="ECO:0000313" key="2">
    <source>
        <dbReference type="Proteomes" id="UP000245908"/>
    </source>
</evidence>
<reference evidence="1 2" key="1">
    <citation type="journal article" date="2015" name="Appl. Environ. Microbiol.">
        <title>Nanoarchaeota, Their Sulfolobales Host, and Nanoarchaeota Virus Distribution across Yellowstone National Park Hot Springs.</title>
        <authorList>
            <person name="Munson-McGee J.H."/>
            <person name="Field E.K."/>
            <person name="Bateson M."/>
            <person name="Rooney C."/>
            <person name="Stepanauskas R."/>
            <person name="Young M.J."/>
        </authorList>
    </citation>
    <scope>NUCLEOTIDE SEQUENCE [LARGE SCALE GENOMIC DNA]</scope>
    <source>
        <strain evidence="1">SCGC AB-777_O03</strain>
    </source>
</reference>
<evidence type="ECO:0000313" key="1">
    <source>
        <dbReference type="EMBL" id="PVU70975.1"/>
    </source>
</evidence>
<accession>A0A2T9WT23</accession>
<name>A0A2T9WT23_NANST</name>
<dbReference type="EMBL" id="QEFH01000013">
    <property type="protein sequence ID" value="PVU70975.1"/>
    <property type="molecule type" value="Genomic_DNA"/>
</dbReference>